<dbReference type="SMART" id="SM00382">
    <property type="entry name" value="AAA"/>
    <property type="match status" value="2"/>
</dbReference>
<dbReference type="InterPro" id="IPR003593">
    <property type="entry name" value="AAA+_ATPase"/>
</dbReference>
<feature type="domain" description="ABC transporter" evidence="11">
    <location>
        <begin position="352"/>
        <end position="600"/>
    </location>
</feature>
<evidence type="ECO:0000256" key="6">
    <source>
        <dbReference type="ARBA" id="ARBA00022741"/>
    </source>
</evidence>
<dbReference type="Gene3D" id="3.40.50.300">
    <property type="entry name" value="P-loop containing nucleotide triphosphate hydrolases"/>
    <property type="match status" value="2"/>
</dbReference>
<evidence type="ECO:0000313" key="12">
    <source>
        <dbReference type="Ensembl" id="ENSSAUP00010053570.1"/>
    </source>
</evidence>
<feature type="transmembrane region" description="Helical" evidence="10">
    <location>
        <begin position="196"/>
        <end position="219"/>
    </location>
</feature>
<accession>A0A671XRB4</accession>
<evidence type="ECO:0000256" key="7">
    <source>
        <dbReference type="ARBA" id="ARBA00022840"/>
    </source>
</evidence>
<dbReference type="PANTHER" id="PTHR19229">
    <property type="entry name" value="ATP-BINDING CASSETTE TRANSPORTER SUBFAMILY A ABCA"/>
    <property type="match status" value="1"/>
</dbReference>
<feature type="transmembrane region" description="Helical" evidence="10">
    <location>
        <begin position="169"/>
        <end position="189"/>
    </location>
</feature>
<gene>
    <name evidence="12" type="primary">ABCA5</name>
</gene>
<comment type="subcellular location">
    <subcellularLocation>
        <location evidence="1">Membrane</location>
        <topology evidence="1">Multi-pass membrane protein</topology>
    </subcellularLocation>
</comment>
<keyword evidence="13" id="KW-1185">Reference proteome</keyword>
<keyword evidence="8 10" id="KW-1133">Transmembrane helix</keyword>
<dbReference type="PROSITE" id="PS50893">
    <property type="entry name" value="ABC_TRANSPORTER_2"/>
    <property type="match status" value="2"/>
</dbReference>
<dbReference type="GeneTree" id="ENSGT00940000158172"/>
<dbReference type="InterPro" id="IPR013525">
    <property type="entry name" value="ABC2_TM"/>
</dbReference>
<dbReference type="GO" id="GO:0005524">
    <property type="term" value="F:ATP binding"/>
    <property type="evidence" value="ECO:0007669"/>
    <property type="project" value="UniProtKB-KW"/>
</dbReference>
<evidence type="ECO:0000256" key="9">
    <source>
        <dbReference type="ARBA" id="ARBA00023136"/>
    </source>
</evidence>
<dbReference type="FunFam" id="3.40.50.300:FF:000335">
    <property type="entry name" value="ATP binding cassette subfamily A member 5"/>
    <property type="match status" value="1"/>
</dbReference>
<reference evidence="12" key="2">
    <citation type="submission" date="2025-08" db="UniProtKB">
        <authorList>
            <consortium name="Ensembl"/>
        </authorList>
    </citation>
    <scope>IDENTIFICATION</scope>
</reference>
<proteinExistence type="inferred from homology"/>
<dbReference type="GO" id="GO:0016887">
    <property type="term" value="F:ATP hydrolysis activity"/>
    <property type="evidence" value="ECO:0007669"/>
    <property type="project" value="InterPro"/>
</dbReference>
<dbReference type="GO" id="GO:0005319">
    <property type="term" value="F:lipid transporter activity"/>
    <property type="evidence" value="ECO:0007669"/>
    <property type="project" value="TreeGrafter"/>
</dbReference>
<keyword evidence="4 10" id="KW-0812">Transmembrane</keyword>
<feature type="domain" description="ABC transporter" evidence="11">
    <location>
        <begin position="942"/>
        <end position="1185"/>
    </location>
</feature>
<reference evidence="12" key="1">
    <citation type="submission" date="2021-04" db="EMBL/GenBank/DDBJ databases">
        <authorList>
            <consortium name="Wellcome Sanger Institute Data Sharing"/>
        </authorList>
    </citation>
    <scope>NUCLEOTIDE SEQUENCE [LARGE SCALE GENOMIC DNA]</scope>
</reference>
<dbReference type="SUPFAM" id="SSF52540">
    <property type="entry name" value="P-loop containing nucleoside triphosphate hydrolases"/>
    <property type="match status" value="2"/>
</dbReference>
<dbReference type="InterPro" id="IPR056264">
    <property type="entry name" value="R2_ABCA1-4-like"/>
</dbReference>
<evidence type="ECO:0000256" key="5">
    <source>
        <dbReference type="ARBA" id="ARBA00022737"/>
    </source>
</evidence>
<evidence type="ECO:0000256" key="4">
    <source>
        <dbReference type="ARBA" id="ARBA00022692"/>
    </source>
</evidence>
<dbReference type="InterPro" id="IPR026082">
    <property type="entry name" value="ABCA"/>
</dbReference>
<evidence type="ECO:0000256" key="3">
    <source>
        <dbReference type="ARBA" id="ARBA00022448"/>
    </source>
</evidence>
<sequence length="1306" mass="146332">MDNSATSYRLRFPYNQLPLPSDYTESFANCFTSSVNCRAANYWYSGFIRLQSLIDAAIIQMQTKRSVWSEMDLKVVMMGQPGSVEVQKFPHALISIYLVLAFTPFVTFLIVNVAAEKEHRLKDTMTMMGLYDTSFWLSWGLLYAALVTTMSILMSIIATYTALFPNSDFFVIFFLIFLYGISSVSRAVMEGNLYRCVTFTVGSMLTVVFGCLSLFTVLMKDFPQPLVWLLCLLSPSAFSIGIAQVVYLEAQGDGAVFSSLANGPHPLYVPLLMLVLDCVLYLLLAIYLDQVLPGEFGMRRSLVYFLKPSYWSKRRKRYVEVSSVYDAEVKGAPGGDECIEPVSPEFRGKEAIRINNIHKVYKEKDNVVEALRGLTFDIYEGQITALLGHSGAGKSTLMNILCGICPPTNGSATIYGTPVAEIADGSEMKQLVGICPQFNIIFDVLTVEEHLRIFAAIKGIPPADIDAEVTKVLKDLDLEKIMTAQAKNLSGGQKRKLSVGIAILGDPKKVFDSFSSLSRITILLLDEPTAGMDPCSRHQVWSLLKSRRAGRVTVLSTHYMDEADILADRKAVISQGQLRCVGSSLYLKIKCGVGYHLRMSINERCEAEKISSLVQQHVPKAKLARQHEAELTFTLPFESMDTFSGLFSELDCQPHLGIINYGVSMTTLEDVFLRLEAEAEVDQAGDVFNREQAEDECDNASLDDTDQRLLTFSDSKSDVVSGHTLWRQQFSTVAWLHMLNMRRERKAFVYTHDFFLVSTGSDISDFIHNLESQNIKVEMMKQSGYMAAAPHSAAINVTGSSKMSDIFQHILILVDLCNFSVFHPQIKCRSTLRISGLVPSAYWCGQAAVDIPFYYIILSSMTIILFSFHTGNLLTSSNLTAVVRTNQPWFYSLNLHRISSKSKPKVERNPEEGLNEDEDVQMEKARVKEALTCQSCEEKPVVVVSNLRKQHKGRREGFSLNKTRKVATKNISFCVRKGEVLGLLGPNGAGKSTIMHMLSGDTDPTAGQVLMGDYSTEFRPVDNPLEHVGYCPQVNPLWPRITLQEHLEIYAAIKGLRGQDVPGIIKRVVNALELKDHLNKQAKTLSAGLKRKLCFALSMIGNPQIVLLDEPSSGMDPKSKQRMWRAIRAAFKNRQRGAILTTHYMEEAEAVCDRVAIMVSGQLRCIGSIQHLKGKYGRGYSLEVKLREELTGLQQVALLHKEILRIFPHAARQESFATLMVYKIPMEDVKSLAKAFSQLESAKQSFNFEEYNFSQSTLEQVFMEFAKEQENEEDEVGSLSTTFQWQRLRQDGPVSVNHTDSIVHQL</sequence>
<name>A0A671XRB4_SPAAU</name>
<dbReference type="InterPro" id="IPR003439">
    <property type="entry name" value="ABC_transporter-like_ATP-bd"/>
</dbReference>
<dbReference type="FunFam" id="3.40.50.300:FF:000436">
    <property type="entry name" value="ATP binding cassette subfamily A member 9"/>
    <property type="match status" value="1"/>
</dbReference>
<evidence type="ECO:0000256" key="2">
    <source>
        <dbReference type="ARBA" id="ARBA00008869"/>
    </source>
</evidence>
<evidence type="ECO:0000256" key="10">
    <source>
        <dbReference type="SAM" id="Phobius"/>
    </source>
</evidence>
<dbReference type="Ensembl" id="ENSSAUT00010056294.1">
    <property type="protein sequence ID" value="ENSSAUP00010053570.1"/>
    <property type="gene ID" value="ENSSAUG00010019830.1"/>
</dbReference>
<dbReference type="GO" id="GO:0140359">
    <property type="term" value="F:ABC-type transporter activity"/>
    <property type="evidence" value="ECO:0007669"/>
    <property type="project" value="InterPro"/>
</dbReference>
<organism evidence="12 13">
    <name type="scientific">Sparus aurata</name>
    <name type="common">Gilthead sea bream</name>
    <dbReference type="NCBI Taxonomy" id="8175"/>
    <lineage>
        <taxon>Eukaryota</taxon>
        <taxon>Metazoa</taxon>
        <taxon>Chordata</taxon>
        <taxon>Craniata</taxon>
        <taxon>Vertebrata</taxon>
        <taxon>Euteleostomi</taxon>
        <taxon>Actinopterygii</taxon>
        <taxon>Neopterygii</taxon>
        <taxon>Teleostei</taxon>
        <taxon>Neoteleostei</taxon>
        <taxon>Acanthomorphata</taxon>
        <taxon>Eupercaria</taxon>
        <taxon>Spariformes</taxon>
        <taxon>Sparidae</taxon>
        <taxon>Sparus</taxon>
    </lineage>
</organism>
<dbReference type="CDD" id="cd03263">
    <property type="entry name" value="ABC_subfamily_A"/>
    <property type="match status" value="2"/>
</dbReference>
<keyword evidence="5" id="KW-0677">Repeat</keyword>
<keyword evidence="9 10" id="KW-0472">Membrane</keyword>
<dbReference type="InterPro" id="IPR027417">
    <property type="entry name" value="P-loop_NTPase"/>
</dbReference>
<feature type="transmembrane region" description="Helical" evidence="10">
    <location>
        <begin position="225"/>
        <end position="247"/>
    </location>
</feature>
<dbReference type="GO" id="GO:0005886">
    <property type="term" value="C:plasma membrane"/>
    <property type="evidence" value="ECO:0007669"/>
    <property type="project" value="UniProtKB-ARBA"/>
</dbReference>
<keyword evidence="7" id="KW-0067">ATP-binding</keyword>
<dbReference type="Pfam" id="PF00005">
    <property type="entry name" value="ABC_tran"/>
    <property type="match status" value="2"/>
</dbReference>
<dbReference type="Pfam" id="PF23321">
    <property type="entry name" value="R1_ABCA1"/>
    <property type="match status" value="1"/>
</dbReference>
<feature type="transmembrane region" description="Helical" evidence="10">
    <location>
        <begin position="267"/>
        <end position="288"/>
    </location>
</feature>
<protein>
    <submittedName>
        <fullName evidence="12">ATP binding cassette subfamily A member 5</fullName>
    </submittedName>
</protein>
<keyword evidence="6" id="KW-0547">Nucleotide-binding</keyword>
<dbReference type="PROSITE" id="PS00211">
    <property type="entry name" value="ABC_TRANSPORTER_1"/>
    <property type="match status" value="1"/>
</dbReference>
<feature type="transmembrane region" description="Helical" evidence="10">
    <location>
        <begin position="94"/>
        <end position="115"/>
    </location>
</feature>
<reference evidence="12" key="3">
    <citation type="submission" date="2025-09" db="UniProtKB">
        <authorList>
            <consortium name="Ensembl"/>
        </authorList>
    </citation>
    <scope>IDENTIFICATION</scope>
</reference>
<feature type="transmembrane region" description="Helical" evidence="10">
    <location>
        <begin position="136"/>
        <end position="163"/>
    </location>
</feature>
<dbReference type="Pfam" id="PF12698">
    <property type="entry name" value="ABC2_membrane_3"/>
    <property type="match status" value="1"/>
</dbReference>
<comment type="similarity">
    <text evidence="2">Belongs to the ABC transporter superfamily. ABCA family.</text>
</comment>
<keyword evidence="3" id="KW-0813">Transport</keyword>
<evidence type="ECO:0000313" key="13">
    <source>
        <dbReference type="Proteomes" id="UP000472265"/>
    </source>
</evidence>
<dbReference type="InterPro" id="IPR017871">
    <property type="entry name" value="ABC_transporter-like_CS"/>
</dbReference>
<dbReference type="Proteomes" id="UP000472265">
    <property type="component" value="Chromosome 20"/>
</dbReference>
<evidence type="ECO:0000256" key="1">
    <source>
        <dbReference type="ARBA" id="ARBA00004141"/>
    </source>
</evidence>
<evidence type="ECO:0000256" key="8">
    <source>
        <dbReference type="ARBA" id="ARBA00022989"/>
    </source>
</evidence>
<dbReference type="PANTHER" id="PTHR19229:SF209">
    <property type="entry name" value="ATP-BINDING CASSETTE SUB-FAMILY A MEMBER 5 ISOFORM X1"/>
    <property type="match status" value="1"/>
</dbReference>
<evidence type="ECO:0000259" key="11">
    <source>
        <dbReference type="PROSITE" id="PS50893"/>
    </source>
</evidence>